<keyword evidence="3 6" id="KW-0547">Nucleotide-binding</keyword>
<keyword evidence="2 6" id="KW-0235">DNA replication</keyword>
<evidence type="ECO:0000256" key="1">
    <source>
        <dbReference type="ARBA" id="ARBA00022490"/>
    </source>
</evidence>
<evidence type="ECO:0000256" key="5">
    <source>
        <dbReference type="ARBA" id="ARBA00023125"/>
    </source>
</evidence>
<dbReference type="InterPro" id="IPR042174">
    <property type="entry name" value="RecF_2"/>
</dbReference>
<dbReference type="InterPro" id="IPR027417">
    <property type="entry name" value="P-loop_NTPase"/>
</dbReference>
<dbReference type="InterPro" id="IPR001238">
    <property type="entry name" value="DNA-binding_RecF"/>
</dbReference>
<proteinExistence type="inferred from homology"/>
<dbReference type="PANTHER" id="PTHR32182">
    <property type="entry name" value="DNA REPLICATION AND REPAIR PROTEIN RECF"/>
    <property type="match status" value="1"/>
</dbReference>
<organism evidence="8 9">
    <name type="scientific">Candidatus Dojkabacteria bacterium</name>
    <dbReference type="NCBI Taxonomy" id="2099670"/>
    <lineage>
        <taxon>Bacteria</taxon>
        <taxon>Candidatus Dojkabacteria</taxon>
    </lineage>
</organism>
<dbReference type="GO" id="GO:0005737">
    <property type="term" value="C:cytoplasm"/>
    <property type="evidence" value="ECO:0007669"/>
    <property type="project" value="UniProtKB-SubCell"/>
</dbReference>
<keyword evidence="1 6" id="KW-0963">Cytoplasm</keyword>
<dbReference type="GO" id="GO:0003697">
    <property type="term" value="F:single-stranded DNA binding"/>
    <property type="evidence" value="ECO:0007669"/>
    <property type="project" value="UniProtKB-UniRule"/>
</dbReference>
<comment type="function">
    <text evidence="6">The RecF protein is involved in DNA metabolism; it is required for DNA replication and normal SOS inducibility. RecF binds preferentially to single-stranded, linear DNA. It also seems to bind ATP.</text>
</comment>
<dbReference type="EMBL" id="JAAZBX010000002">
    <property type="protein sequence ID" value="NLD25144.1"/>
    <property type="molecule type" value="Genomic_DNA"/>
</dbReference>
<reference evidence="8 9" key="1">
    <citation type="journal article" date="2020" name="Biotechnol. Biofuels">
        <title>New insights from the biogas microbiome by comprehensive genome-resolved metagenomics of nearly 1600 species originating from multiple anaerobic digesters.</title>
        <authorList>
            <person name="Campanaro S."/>
            <person name="Treu L."/>
            <person name="Rodriguez-R L.M."/>
            <person name="Kovalovszki A."/>
            <person name="Ziels R.M."/>
            <person name="Maus I."/>
            <person name="Zhu X."/>
            <person name="Kougias P.G."/>
            <person name="Basile A."/>
            <person name="Luo G."/>
            <person name="Schluter A."/>
            <person name="Konstantinidis K.T."/>
            <person name="Angelidaki I."/>
        </authorList>
    </citation>
    <scope>NUCLEOTIDE SEQUENCE [LARGE SCALE GENOMIC DNA]</scope>
    <source>
        <strain evidence="8">AS06rmzACSIP_65</strain>
    </source>
</reference>
<evidence type="ECO:0000256" key="3">
    <source>
        <dbReference type="ARBA" id="ARBA00022741"/>
    </source>
</evidence>
<dbReference type="AlphaFoldDB" id="A0A847D093"/>
<dbReference type="GO" id="GO:0006302">
    <property type="term" value="P:double-strand break repair"/>
    <property type="evidence" value="ECO:0007669"/>
    <property type="project" value="TreeGrafter"/>
</dbReference>
<dbReference type="GO" id="GO:0009432">
    <property type="term" value="P:SOS response"/>
    <property type="evidence" value="ECO:0007669"/>
    <property type="project" value="UniProtKB-UniRule"/>
</dbReference>
<evidence type="ECO:0000313" key="9">
    <source>
        <dbReference type="Proteomes" id="UP000545876"/>
    </source>
</evidence>
<keyword evidence="6" id="KW-0234">DNA repair</keyword>
<dbReference type="Gene3D" id="1.20.1050.90">
    <property type="entry name" value="RecF/RecN/SMC, N-terminal domain"/>
    <property type="match status" value="1"/>
</dbReference>
<keyword evidence="5 6" id="KW-0238">DNA-binding</keyword>
<dbReference type="Gene3D" id="3.40.50.300">
    <property type="entry name" value="P-loop containing nucleotide triphosphate hydrolases"/>
    <property type="match status" value="1"/>
</dbReference>
<evidence type="ECO:0000313" key="8">
    <source>
        <dbReference type="EMBL" id="NLD25144.1"/>
    </source>
</evidence>
<dbReference type="PANTHER" id="PTHR32182:SF0">
    <property type="entry name" value="DNA REPLICATION AND REPAIR PROTEIN RECF"/>
    <property type="match status" value="1"/>
</dbReference>
<feature type="domain" description="RecF/RecN/SMC N-terminal" evidence="7">
    <location>
        <begin position="1"/>
        <end position="326"/>
    </location>
</feature>
<accession>A0A847D093</accession>
<keyword evidence="6" id="KW-0742">SOS response</keyword>
<dbReference type="Proteomes" id="UP000545876">
    <property type="component" value="Unassembled WGS sequence"/>
</dbReference>
<evidence type="ECO:0000259" key="7">
    <source>
        <dbReference type="Pfam" id="PF02463"/>
    </source>
</evidence>
<name>A0A847D093_9BACT</name>
<dbReference type="GO" id="GO:0006260">
    <property type="term" value="P:DNA replication"/>
    <property type="evidence" value="ECO:0007669"/>
    <property type="project" value="UniProtKB-UniRule"/>
</dbReference>
<evidence type="ECO:0000256" key="4">
    <source>
        <dbReference type="ARBA" id="ARBA00022840"/>
    </source>
</evidence>
<dbReference type="NCBIfam" id="TIGR00611">
    <property type="entry name" value="recf"/>
    <property type="match status" value="1"/>
</dbReference>
<dbReference type="GO" id="GO:0000731">
    <property type="term" value="P:DNA synthesis involved in DNA repair"/>
    <property type="evidence" value="ECO:0007669"/>
    <property type="project" value="TreeGrafter"/>
</dbReference>
<evidence type="ECO:0000256" key="6">
    <source>
        <dbReference type="HAMAP-Rule" id="MF_00365"/>
    </source>
</evidence>
<dbReference type="InterPro" id="IPR003395">
    <property type="entry name" value="RecF/RecN/SMC_N"/>
</dbReference>
<gene>
    <name evidence="6" type="primary">recF</name>
    <name evidence="8" type="ORF">GX656_00680</name>
</gene>
<keyword evidence="6" id="KW-0227">DNA damage</keyword>
<dbReference type="HAMAP" id="MF_00365">
    <property type="entry name" value="RecF"/>
    <property type="match status" value="1"/>
</dbReference>
<comment type="subcellular location">
    <subcellularLocation>
        <location evidence="6">Cytoplasm</location>
    </subcellularLocation>
</comment>
<sequence length="350" mass="41117">MIKKIKLTNFRKFNSLEIEINRNIVVFHGNNAVGKSTILEAIYVLANGKSPWATSDEYILSNQKEEDKYCRIEIIVDDNEEKAYSYFKNINRRVLKINEKSVPIKKFFIENAATIFNPEKIEILMISPSKRREFLDEILSTLDYEYVEILKNFRKVLTQRNAYLKKLSKLFYEKGIIARNDPQLIFWTKEFIKQADTIQHMRENLSKKLHTNDLKIEYIKSNEDIVLEDALEKSTKRDIATGYTNIGPHRDDWRLINGKDIKKYGSRGEKRLSIGKLIFETQKIMKKELGYYPILLLDDIASELDEKNTANIFDPKILDKQQTFITIINYKNLPKSVLKNAQLIDLNKFD</sequence>
<keyword evidence="4 6" id="KW-0067">ATP-binding</keyword>
<comment type="caution">
    <text evidence="8">The sequence shown here is derived from an EMBL/GenBank/DDBJ whole genome shotgun (WGS) entry which is preliminary data.</text>
</comment>
<comment type="similarity">
    <text evidence="6">Belongs to the RecF family.</text>
</comment>
<dbReference type="SUPFAM" id="SSF52540">
    <property type="entry name" value="P-loop containing nucleoside triphosphate hydrolases"/>
    <property type="match status" value="1"/>
</dbReference>
<feature type="binding site" evidence="6">
    <location>
        <begin position="29"/>
        <end position="36"/>
    </location>
    <ligand>
        <name>ATP</name>
        <dbReference type="ChEBI" id="CHEBI:30616"/>
    </ligand>
</feature>
<dbReference type="Pfam" id="PF02463">
    <property type="entry name" value="SMC_N"/>
    <property type="match status" value="1"/>
</dbReference>
<evidence type="ECO:0000256" key="2">
    <source>
        <dbReference type="ARBA" id="ARBA00022705"/>
    </source>
</evidence>
<dbReference type="GO" id="GO:0005524">
    <property type="term" value="F:ATP binding"/>
    <property type="evidence" value="ECO:0007669"/>
    <property type="project" value="UniProtKB-UniRule"/>
</dbReference>
<protein>
    <recommendedName>
        <fullName evidence="6">DNA replication and repair protein RecF</fullName>
    </recommendedName>
</protein>